<proteinExistence type="predicted"/>
<gene>
    <name evidence="1" type="ORF">AaeL_AAEL017442</name>
</gene>
<dbReference type="Proteomes" id="UP000682892">
    <property type="component" value="Unassembled WGS sequence"/>
</dbReference>
<protein>
    <submittedName>
        <fullName evidence="1">AAEL017442-PA</fullName>
    </submittedName>
</protein>
<reference evidence="1" key="3">
    <citation type="submission" date="2012-09" db="EMBL/GenBank/DDBJ databases">
        <authorList>
            <consortium name="VectorBase"/>
        </authorList>
    </citation>
    <scope>NUCLEOTIDE SEQUENCE</scope>
    <source>
        <strain evidence="1">Liverpool</strain>
    </source>
</reference>
<dbReference type="AlphaFoldDB" id="J9HGR4"/>
<organism evidence="1 2">
    <name type="scientific">Aedes aegypti</name>
    <name type="common">Yellowfever mosquito</name>
    <name type="synonym">Culex aegypti</name>
    <dbReference type="NCBI Taxonomy" id="7159"/>
    <lineage>
        <taxon>Eukaryota</taxon>
        <taxon>Metazoa</taxon>
        <taxon>Ecdysozoa</taxon>
        <taxon>Arthropoda</taxon>
        <taxon>Hexapoda</taxon>
        <taxon>Insecta</taxon>
        <taxon>Pterygota</taxon>
        <taxon>Neoptera</taxon>
        <taxon>Endopterygota</taxon>
        <taxon>Diptera</taxon>
        <taxon>Nematocera</taxon>
        <taxon>Culicoidea</taxon>
        <taxon>Culicidae</taxon>
        <taxon>Culicinae</taxon>
        <taxon>Aedini</taxon>
        <taxon>Aedes</taxon>
        <taxon>Stegomyia</taxon>
    </lineage>
</organism>
<dbReference type="PaxDb" id="7159-AAEL017442-PA"/>
<dbReference type="PANTHER" id="PTHR46579">
    <property type="entry name" value="F5/8 TYPE C DOMAIN-CONTAINING PROTEIN-RELATED"/>
    <property type="match status" value="1"/>
</dbReference>
<dbReference type="STRING" id="7159.J9HGR4"/>
<dbReference type="PANTHER" id="PTHR46579:SF1">
    <property type="entry name" value="F5_8 TYPE C DOMAIN-CONTAINING PROTEIN"/>
    <property type="match status" value="1"/>
</dbReference>
<reference evidence="1" key="2">
    <citation type="journal article" date="2007" name="Science">
        <title>Genome sequence of Aedes aegypti, a major arbovirus vector.</title>
        <authorList>
            <person name="Nene V."/>
            <person name="Wortman J.R."/>
            <person name="Lawson D."/>
            <person name="Haas B."/>
            <person name="Kodira C."/>
            <person name="Tu Z.J."/>
            <person name="Loftus B."/>
            <person name="Xi Z."/>
            <person name="Megy K."/>
            <person name="Grabherr M."/>
            <person name="Ren Q."/>
            <person name="Zdobnov E.M."/>
            <person name="Lobo N.F."/>
            <person name="Campbell K.S."/>
            <person name="Brown S.E."/>
            <person name="Bonaldo M.F."/>
            <person name="Zhu J."/>
            <person name="Sinkins S.P."/>
            <person name="Hogenkamp D.G."/>
            <person name="Amedeo P."/>
            <person name="Arensburger P."/>
            <person name="Atkinson P.W."/>
            <person name="Bidwell S."/>
            <person name="Biedler J."/>
            <person name="Birney E."/>
            <person name="Bruggner R.V."/>
            <person name="Costas J."/>
            <person name="Coy M.R."/>
            <person name="Crabtree J."/>
            <person name="Crawford M."/>
            <person name="Debruyn B."/>
            <person name="Decaprio D."/>
            <person name="Eiglmeier K."/>
            <person name="Eisenstadt E."/>
            <person name="El-Dorry H."/>
            <person name="Gelbart W.M."/>
            <person name="Gomes S.L."/>
            <person name="Hammond M."/>
            <person name="Hannick L.I."/>
            <person name="Hogan J.R."/>
            <person name="Holmes M.H."/>
            <person name="Jaffe D."/>
            <person name="Johnston J.S."/>
            <person name="Kennedy R.C."/>
            <person name="Koo H."/>
            <person name="Kravitz S."/>
            <person name="Kriventseva E.V."/>
            <person name="Kulp D."/>
            <person name="Labutti K."/>
            <person name="Lee E."/>
            <person name="Li S."/>
            <person name="Lovin D.D."/>
            <person name="Mao C."/>
            <person name="Mauceli E."/>
            <person name="Menck C.F."/>
            <person name="Miller J.R."/>
            <person name="Montgomery P."/>
            <person name="Mori A."/>
            <person name="Nascimento A.L."/>
            <person name="Naveira H.F."/>
            <person name="Nusbaum C."/>
            <person name="O'leary S."/>
            <person name="Orvis J."/>
            <person name="Pertea M."/>
            <person name="Quesneville H."/>
            <person name="Reidenbach K.R."/>
            <person name="Rogers Y.H."/>
            <person name="Roth C.W."/>
            <person name="Schneider J.R."/>
            <person name="Schatz M."/>
            <person name="Shumway M."/>
            <person name="Stanke M."/>
            <person name="Stinson E.O."/>
            <person name="Tubio J.M."/>
            <person name="Vanzee J.P."/>
            <person name="Verjovski-Almeida S."/>
            <person name="Werner D."/>
            <person name="White O."/>
            <person name="Wyder S."/>
            <person name="Zeng Q."/>
            <person name="Zhao Q."/>
            <person name="Zhao Y."/>
            <person name="Hill C.A."/>
            <person name="Raikhel A.S."/>
            <person name="Soares M.B."/>
            <person name="Knudson D.L."/>
            <person name="Lee N.H."/>
            <person name="Galagan J."/>
            <person name="Salzberg S.L."/>
            <person name="Paulsen I.T."/>
            <person name="Dimopoulos G."/>
            <person name="Collins F.H."/>
            <person name="Birren B."/>
            <person name="Fraser-Liggett C.M."/>
            <person name="Severson D.W."/>
        </authorList>
    </citation>
    <scope>NUCLEOTIDE SEQUENCE [LARGE SCALE GENOMIC DNA]</scope>
    <source>
        <strain evidence="1">Liverpool</strain>
    </source>
</reference>
<sequence>MKYNVHLLLHIPACVKNFGPLWAFSLFCFEDMNGVLKKYIKGPKQPVLQIANRYILAQRRENVQLNLIKSHEVQTFCKYLFTNQREYKCVNKNFKLGLHLNTKLINLISGQTFEERNILIWNRYTFKPEKVSASDNSHISDDATFAMHVKGTIIYGIIKHVLFSNSNFYLIYKPILIKNEQKFLIGEEKSDKMLVQVNNSMKKCIRIYVCKQMYIRIVHYIPWVD</sequence>
<dbReference type="EMBL" id="CH478144">
    <property type="protein sequence ID" value="EJY58062.1"/>
    <property type="molecule type" value="Genomic_DNA"/>
</dbReference>
<evidence type="ECO:0000313" key="2">
    <source>
        <dbReference type="Proteomes" id="UP000682892"/>
    </source>
</evidence>
<dbReference type="HOGENOM" id="CLU_1230793_0_0_1"/>
<accession>J9HGR4</accession>
<reference evidence="1" key="1">
    <citation type="submission" date="2005-10" db="EMBL/GenBank/DDBJ databases">
        <authorList>
            <person name="Loftus B.J."/>
            <person name="Nene V.M."/>
            <person name="Hannick L.I."/>
            <person name="Bidwell S."/>
            <person name="Haas B."/>
            <person name="Amedeo P."/>
            <person name="Orvis J."/>
            <person name="Wortman J.R."/>
            <person name="White O.R."/>
            <person name="Salzberg S."/>
            <person name="Shumway M."/>
            <person name="Koo H."/>
            <person name="Zhao Y."/>
            <person name="Holmes M."/>
            <person name="Miller J."/>
            <person name="Schatz M."/>
            <person name="Pop M."/>
            <person name="Pai G."/>
            <person name="Utterback T."/>
            <person name="Rogers Y.-H."/>
            <person name="Kravitz S."/>
            <person name="Fraser C.M."/>
        </authorList>
    </citation>
    <scope>NUCLEOTIDE SEQUENCE</scope>
    <source>
        <strain evidence="1">Liverpool</strain>
    </source>
</reference>
<name>J9HGR4_AEDAE</name>
<evidence type="ECO:0000313" key="1">
    <source>
        <dbReference type="EMBL" id="EJY58062.1"/>
    </source>
</evidence>